<comment type="subcellular location">
    <subcellularLocation>
        <location evidence="5">Cytoplasm</location>
    </subcellularLocation>
</comment>
<keyword evidence="4 5" id="KW-0143">Chaperone</keyword>
<dbReference type="GO" id="GO:0042274">
    <property type="term" value="P:ribosomal small subunit biogenesis"/>
    <property type="evidence" value="ECO:0007669"/>
    <property type="project" value="UniProtKB-UniRule"/>
</dbReference>
<feature type="domain" description="Ribosome maturation factor RimM PRC barrel" evidence="7">
    <location>
        <begin position="102"/>
        <end position="168"/>
    </location>
</feature>
<sequence>MKNDLLRVGVITSTHGIRGEVKVFPTTDDPQRFKDLKECIIAAKRENINVTVESVKFFKQYVIVKFKEFSNINDIEIYTKCDLMVTRENAVKLEEGEYFICDLVGLEVITDEGQKIGKLKDVLETAANNVYIVEDEDGDEILIPVIDQCILGHDLEAGTITVHLLDGLLDLNKK</sequence>
<comment type="similarity">
    <text evidence="5">Belongs to the RimM family.</text>
</comment>
<dbReference type="Gene3D" id="2.40.30.60">
    <property type="entry name" value="RimM"/>
    <property type="match status" value="1"/>
</dbReference>
<dbReference type="SUPFAM" id="SSF50346">
    <property type="entry name" value="PRC-barrel domain"/>
    <property type="match status" value="1"/>
</dbReference>
<dbReference type="SUPFAM" id="SSF50447">
    <property type="entry name" value="Translation proteins"/>
    <property type="match status" value="1"/>
</dbReference>
<dbReference type="Gene3D" id="2.30.30.240">
    <property type="entry name" value="PRC-barrel domain"/>
    <property type="match status" value="1"/>
</dbReference>
<name>A0A1G9VJK9_9FIRM</name>
<dbReference type="InterPro" id="IPR011033">
    <property type="entry name" value="PRC_barrel-like_sf"/>
</dbReference>
<reference evidence="9" key="1">
    <citation type="submission" date="2016-10" db="EMBL/GenBank/DDBJ databases">
        <authorList>
            <person name="Varghese N."/>
            <person name="Submissions S."/>
        </authorList>
    </citation>
    <scope>NUCLEOTIDE SEQUENCE [LARGE SCALE GENOMIC DNA]</scope>
    <source>
        <strain evidence="9">M83</strain>
    </source>
</reference>
<evidence type="ECO:0000259" key="7">
    <source>
        <dbReference type="Pfam" id="PF24986"/>
    </source>
</evidence>
<evidence type="ECO:0000256" key="2">
    <source>
        <dbReference type="ARBA" id="ARBA00022517"/>
    </source>
</evidence>
<accession>A0A1G9VJK9</accession>
<evidence type="ECO:0000256" key="5">
    <source>
        <dbReference type="HAMAP-Rule" id="MF_00014"/>
    </source>
</evidence>
<dbReference type="GO" id="GO:0043022">
    <property type="term" value="F:ribosome binding"/>
    <property type="evidence" value="ECO:0007669"/>
    <property type="project" value="InterPro"/>
</dbReference>
<keyword evidence="1 5" id="KW-0963">Cytoplasm</keyword>
<organism evidence="8 9">
    <name type="scientific">Lachnospira pectinoschiza</name>
    <dbReference type="NCBI Taxonomy" id="28052"/>
    <lineage>
        <taxon>Bacteria</taxon>
        <taxon>Bacillati</taxon>
        <taxon>Bacillota</taxon>
        <taxon>Clostridia</taxon>
        <taxon>Lachnospirales</taxon>
        <taxon>Lachnospiraceae</taxon>
        <taxon>Lachnospira</taxon>
    </lineage>
</organism>
<comment type="function">
    <text evidence="5">An accessory protein needed during the final step in the assembly of 30S ribosomal subunit, possibly for assembly of the head region. Essential for efficient processing of 16S rRNA. May be needed both before and after RbfA during the maturation of 16S rRNA. It has affinity for free ribosomal 30S subunits but not for 70S ribosomes.</text>
</comment>
<dbReference type="NCBIfam" id="TIGR02273">
    <property type="entry name" value="16S_RimM"/>
    <property type="match status" value="1"/>
</dbReference>
<dbReference type="Pfam" id="PF24986">
    <property type="entry name" value="PRC_RimM"/>
    <property type="match status" value="1"/>
</dbReference>
<dbReference type="AlphaFoldDB" id="A0A1G9VJK9"/>
<evidence type="ECO:0000256" key="4">
    <source>
        <dbReference type="ARBA" id="ARBA00023186"/>
    </source>
</evidence>
<dbReference type="OrthoDB" id="9810331at2"/>
<evidence type="ECO:0000256" key="1">
    <source>
        <dbReference type="ARBA" id="ARBA00022490"/>
    </source>
</evidence>
<keyword evidence="2 5" id="KW-0690">Ribosome biogenesis</keyword>
<dbReference type="EMBL" id="FNHZ01000002">
    <property type="protein sequence ID" value="SDM72231.1"/>
    <property type="molecule type" value="Genomic_DNA"/>
</dbReference>
<dbReference type="InterPro" id="IPR011961">
    <property type="entry name" value="RimM"/>
</dbReference>
<proteinExistence type="inferred from homology"/>
<dbReference type="InterPro" id="IPR036976">
    <property type="entry name" value="RimM_N_sf"/>
</dbReference>
<evidence type="ECO:0000313" key="8">
    <source>
        <dbReference type="EMBL" id="SDM72231.1"/>
    </source>
</evidence>
<evidence type="ECO:0000256" key="3">
    <source>
        <dbReference type="ARBA" id="ARBA00022552"/>
    </source>
</evidence>
<protein>
    <recommendedName>
        <fullName evidence="5">Ribosome maturation factor RimM</fullName>
    </recommendedName>
</protein>
<keyword evidence="3 5" id="KW-0698">rRNA processing</keyword>
<dbReference type="Pfam" id="PF01782">
    <property type="entry name" value="RimM"/>
    <property type="match status" value="1"/>
</dbReference>
<dbReference type="Proteomes" id="UP000187651">
    <property type="component" value="Unassembled WGS sequence"/>
</dbReference>
<dbReference type="GO" id="GO:0005737">
    <property type="term" value="C:cytoplasm"/>
    <property type="evidence" value="ECO:0007669"/>
    <property type="project" value="UniProtKB-SubCell"/>
</dbReference>
<dbReference type="PANTHER" id="PTHR33692:SF1">
    <property type="entry name" value="RIBOSOME MATURATION FACTOR RIMM"/>
    <property type="match status" value="1"/>
</dbReference>
<comment type="domain">
    <text evidence="5">The PRC barrel domain binds ribosomal protein uS19.</text>
</comment>
<evidence type="ECO:0000259" key="6">
    <source>
        <dbReference type="Pfam" id="PF01782"/>
    </source>
</evidence>
<dbReference type="InterPro" id="IPR056792">
    <property type="entry name" value="PRC_RimM"/>
</dbReference>
<gene>
    <name evidence="5" type="primary">rimM</name>
    <name evidence="8" type="ORF">SAMN05216544_0982</name>
</gene>
<dbReference type="RefSeq" id="WP_027430728.1">
    <property type="nucleotide sequence ID" value="NZ_FNHZ01000002.1"/>
</dbReference>
<dbReference type="InterPro" id="IPR002676">
    <property type="entry name" value="RimM_N"/>
</dbReference>
<dbReference type="PANTHER" id="PTHR33692">
    <property type="entry name" value="RIBOSOME MATURATION FACTOR RIMM"/>
    <property type="match status" value="1"/>
</dbReference>
<comment type="subunit">
    <text evidence="5">Binds ribosomal protein uS19.</text>
</comment>
<feature type="domain" description="RimM N-terminal" evidence="6">
    <location>
        <begin position="8"/>
        <end position="88"/>
    </location>
</feature>
<dbReference type="HAMAP" id="MF_00014">
    <property type="entry name" value="Ribosome_mat_RimM"/>
    <property type="match status" value="1"/>
</dbReference>
<dbReference type="GO" id="GO:0006364">
    <property type="term" value="P:rRNA processing"/>
    <property type="evidence" value="ECO:0007669"/>
    <property type="project" value="UniProtKB-UniRule"/>
</dbReference>
<evidence type="ECO:0000313" key="9">
    <source>
        <dbReference type="Proteomes" id="UP000187651"/>
    </source>
</evidence>
<dbReference type="GO" id="GO:0005840">
    <property type="term" value="C:ribosome"/>
    <property type="evidence" value="ECO:0007669"/>
    <property type="project" value="InterPro"/>
</dbReference>
<dbReference type="InterPro" id="IPR009000">
    <property type="entry name" value="Transl_B-barrel_sf"/>
</dbReference>
<keyword evidence="9" id="KW-1185">Reference proteome</keyword>